<organism evidence="2 3">
    <name type="scientific">Toxocara canis</name>
    <name type="common">Canine roundworm</name>
    <dbReference type="NCBI Taxonomy" id="6265"/>
    <lineage>
        <taxon>Eukaryota</taxon>
        <taxon>Metazoa</taxon>
        <taxon>Ecdysozoa</taxon>
        <taxon>Nematoda</taxon>
        <taxon>Chromadorea</taxon>
        <taxon>Rhabditida</taxon>
        <taxon>Spirurina</taxon>
        <taxon>Ascaridomorpha</taxon>
        <taxon>Ascaridoidea</taxon>
        <taxon>Toxocaridae</taxon>
        <taxon>Toxocara</taxon>
    </lineage>
</organism>
<name>A0A183V245_TOXCA</name>
<dbReference type="AlphaFoldDB" id="A0A183V245"/>
<proteinExistence type="predicted"/>
<keyword evidence="2" id="KW-1185">Reference proteome</keyword>
<sequence>MRLPPYTGPLFALLSVQRMALGDKVLLHQQDVPGLKARRPQERRYCKKKKGNSKTRRTTNNVLIIASTGRDVAPVSRIYRNIQINGITVQMRLDTGADVTLLSIKESIKVSRPKLLPRLAKLKSANNRDIRVRGYFDCDFDIDGHKGKGNCYVADTQS</sequence>
<protein>
    <submittedName>
        <fullName evidence="3">Peptidase A2 domain-containing protein</fullName>
    </submittedName>
</protein>
<dbReference type="EMBL" id="UYWY01022468">
    <property type="protein sequence ID" value="VDM46136.1"/>
    <property type="molecule type" value="Genomic_DNA"/>
</dbReference>
<gene>
    <name evidence="1" type="ORF">TCNE_LOCUS14815</name>
</gene>
<dbReference type="Gene3D" id="2.40.70.10">
    <property type="entry name" value="Acid Proteases"/>
    <property type="match status" value="1"/>
</dbReference>
<accession>A0A183V245</accession>
<reference evidence="1 2" key="2">
    <citation type="submission" date="2018-11" db="EMBL/GenBank/DDBJ databases">
        <authorList>
            <consortium name="Pathogen Informatics"/>
        </authorList>
    </citation>
    <scope>NUCLEOTIDE SEQUENCE [LARGE SCALE GENOMIC DNA]</scope>
</reference>
<dbReference type="Proteomes" id="UP000050794">
    <property type="component" value="Unassembled WGS sequence"/>
</dbReference>
<evidence type="ECO:0000313" key="1">
    <source>
        <dbReference type="EMBL" id="VDM46136.1"/>
    </source>
</evidence>
<evidence type="ECO:0000313" key="2">
    <source>
        <dbReference type="Proteomes" id="UP000050794"/>
    </source>
</evidence>
<dbReference type="SUPFAM" id="SSF50630">
    <property type="entry name" value="Acid proteases"/>
    <property type="match status" value="1"/>
</dbReference>
<dbReference type="WBParaSite" id="TCNE_0001481501-mRNA-1">
    <property type="protein sequence ID" value="TCNE_0001481501-mRNA-1"/>
    <property type="gene ID" value="TCNE_0001481501"/>
</dbReference>
<evidence type="ECO:0000313" key="3">
    <source>
        <dbReference type="WBParaSite" id="TCNE_0001481501-mRNA-1"/>
    </source>
</evidence>
<reference evidence="3" key="1">
    <citation type="submission" date="2016-06" db="UniProtKB">
        <authorList>
            <consortium name="WormBaseParasite"/>
        </authorList>
    </citation>
    <scope>IDENTIFICATION</scope>
</reference>
<dbReference type="InterPro" id="IPR021109">
    <property type="entry name" value="Peptidase_aspartic_dom_sf"/>
</dbReference>